<dbReference type="PANTHER" id="PTHR24379">
    <property type="entry name" value="KRAB AND ZINC FINGER DOMAIN-CONTAINING"/>
    <property type="match status" value="1"/>
</dbReference>
<keyword evidence="7" id="KW-1185">Reference proteome</keyword>
<reference evidence="8" key="1">
    <citation type="submission" date="2025-08" db="UniProtKB">
        <authorList>
            <consortium name="RefSeq"/>
        </authorList>
    </citation>
    <scope>IDENTIFICATION</scope>
    <source>
        <strain evidence="8">Airmid</strain>
    </source>
</reference>
<proteinExistence type="predicted"/>
<dbReference type="GO" id="GO:0008270">
    <property type="term" value="F:zinc ion binding"/>
    <property type="evidence" value="ECO:0007669"/>
    <property type="project" value="UniProtKB-KW"/>
</dbReference>
<feature type="domain" description="C2H2-type" evidence="6">
    <location>
        <begin position="52"/>
        <end position="80"/>
    </location>
</feature>
<dbReference type="InterPro" id="IPR013087">
    <property type="entry name" value="Znf_C2H2_type"/>
</dbReference>
<dbReference type="SMART" id="SM00355">
    <property type="entry name" value="ZnF_C2H2"/>
    <property type="match status" value="5"/>
</dbReference>
<dbReference type="PANTHER" id="PTHR24379:SF121">
    <property type="entry name" value="C2H2-TYPE DOMAIN-CONTAINING PROTEIN"/>
    <property type="match status" value="1"/>
</dbReference>
<dbReference type="Proteomes" id="UP000515146">
    <property type="component" value="Unplaced"/>
</dbReference>
<gene>
    <name evidence="8" type="primary">LOC113798311</name>
</gene>
<feature type="domain" description="C2H2-type" evidence="6">
    <location>
        <begin position="147"/>
        <end position="171"/>
    </location>
</feature>
<dbReference type="InParanoid" id="A0A6P6YID2"/>
<dbReference type="RefSeq" id="XP_027204629.1">
    <property type="nucleotide sequence ID" value="XM_027348828.1"/>
</dbReference>
<feature type="domain" description="C2H2-type" evidence="6">
    <location>
        <begin position="24"/>
        <end position="51"/>
    </location>
</feature>
<keyword evidence="2" id="KW-0677">Repeat</keyword>
<feature type="domain" description="C2H2-type" evidence="6">
    <location>
        <begin position="81"/>
        <end position="109"/>
    </location>
</feature>
<evidence type="ECO:0000259" key="6">
    <source>
        <dbReference type="PROSITE" id="PS50157"/>
    </source>
</evidence>
<dbReference type="SUPFAM" id="SSF57667">
    <property type="entry name" value="beta-beta-alpha zinc fingers"/>
    <property type="match status" value="3"/>
</dbReference>
<dbReference type="GO" id="GO:0045893">
    <property type="term" value="P:positive regulation of DNA-templated transcription"/>
    <property type="evidence" value="ECO:0007669"/>
    <property type="project" value="UniProtKB-ARBA"/>
</dbReference>
<dbReference type="PROSITE" id="PS50157">
    <property type="entry name" value="ZINC_FINGER_C2H2_2"/>
    <property type="match status" value="5"/>
</dbReference>
<dbReference type="Pfam" id="PF13894">
    <property type="entry name" value="zf-C2H2_4"/>
    <property type="match status" value="2"/>
</dbReference>
<dbReference type="Pfam" id="PF13909">
    <property type="entry name" value="zf-H2C2_5"/>
    <property type="match status" value="1"/>
</dbReference>
<evidence type="ECO:0000313" key="8">
    <source>
        <dbReference type="RefSeq" id="XP_027204629.1"/>
    </source>
</evidence>
<dbReference type="GO" id="GO:0043565">
    <property type="term" value="F:sequence-specific DNA binding"/>
    <property type="evidence" value="ECO:0007669"/>
    <property type="project" value="UniProtKB-ARBA"/>
</dbReference>
<evidence type="ECO:0000256" key="1">
    <source>
        <dbReference type="ARBA" id="ARBA00022723"/>
    </source>
</evidence>
<keyword evidence="1" id="KW-0479">Metal-binding</keyword>
<evidence type="ECO:0000256" key="5">
    <source>
        <dbReference type="PROSITE-ProRule" id="PRU00042"/>
    </source>
</evidence>
<dbReference type="InterPro" id="IPR036236">
    <property type="entry name" value="Znf_C2H2_sf"/>
</dbReference>
<keyword evidence="3 5" id="KW-0863">Zinc-finger</keyword>
<sequence>MNFSKFFISLSEKQEQKDSNSKPYKCNTCEFVTAKRHLLIRHLLVHSTDKPFKCNQCQYATKRNDNLLLHIHRVHSPVRPYKCDRCKYRFYSERKLNYHIRLMHTTNDDDDDNNGQIKHQCNICYKTFASKYNLDGHKLIHTDKKPFGCQYCQQRFRRKDTLQNHIKSKHS</sequence>
<feature type="domain" description="C2H2-type" evidence="6">
    <location>
        <begin position="119"/>
        <end position="146"/>
    </location>
</feature>
<dbReference type="AlphaFoldDB" id="A0A6P6YID2"/>
<dbReference type="PROSITE" id="PS00028">
    <property type="entry name" value="ZINC_FINGER_C2H2_1"/>
    <property type="match status" value="3"/>
</dbReference>
<dbReference type="Gene3D" id="3.30.160.60">
    <property type="entry name" value="Classic Zinc Finger"/>
    <property type="match status" value="5"/>
</dbReference>
<dbReference type="GO" id="GO:0005694">
    <property type="term" value="C:chromosome"/>
    <property type="evidence" value="ECO:0007669"/>
    <property type="project" value="UniProtKB-ARBA"/>
</dbReference>
<dbReference type="FunFam" id="3.30.160.60:FF:001732">
    <property type="entry name" value="Zgc:162936"/>
    <property type="match status" value="1"/>
</dbReference>
<dbReference type="KEGG" id="dpte:113798311"/>
<dbReference type="OMA" id="RTHSEEW"/>
<name>A0A6P6YID2_DERPT</name>
<organism evidence="7 8">
    <name type="scientific">Dermatophagoides pteronyssinus</name>
    <name type="common">European house dust mite</name>
    <dbReference type="NCBI Taxonomy" id="6956"/>
    <lineage>
        <taxon>Eukaryota</taxon>
        <taxon>Metazoa</taxon>
        <taxon>Ecdysozoa</taxon>
        <taxon>Arthropoda</taxon>
        <taxon>Chelicerata</taxon>
        <taxon>Arachnida</taxon>
        <taxon>Acari</taxon>
        <taxon>Acariformes</taxon>
        <taxon>Sarcoptiformes</taxon>
        <taxon>Astigmata</taxon>
        <taxon>Psoroptidia</taxon>
        <taxon>Analgoidea</taxon>
        <taxon>Pyroglyphidae</taxon>
        <taxon>Dermatophagoidinae</taxon>
        <taxon>Dermatophagoides</taxon>
    </lineage>
</organism>
<dbReference type="OrthoDB" id="6503943at2759"/>
<evidence type="ECO:0000256" key="3">
    <source>
        <dbReference type="ARBA" id="ARBA00022771"/>
    </source>
</evidence>
<evidence type="ECO:0000313" key="7">
    <source>
        <dbReference type="Proteomes" id="UP000515146"/>
    </source>
</evidence>
<keyword evidence="4" id="KW-0862">Zinc</keyword>
<protein>
    <submittedName>
        <fullName evidence="8">Zinc finger protein 431-like</fullName>
    </submittedName>
</protein>
<evidence type="ECO:0000256" key="2">
    <source>
        <dbReference type="ARBA" id="ARBA00022737"/>
    </source>
</evidence>
<evidence type="ECO:0000256" key="4">
    <source>
        <dbReference type="ARBA" id="ARBA00022833"/>
    </source>
</evidence>
<accession>A0A6P6YID2</accession>